<comment type="similarity">
    <text evidence="1">Belongs to the AB hydrolase superfamily.</text>
</comment>
<keyword evidence="2 4" id="KW-0378">Hydrolase</keyword>
<dbReference type="InterPro" id="IPR050266">
    <property type="entry name" value="AB_hydrolase_sf"/>
</dbReference>
<evidence type="ECO:0000313" key="5">
    <source>
        <dbReference type="Proteomes" id="UP000580043"/>
    </source>
</evidence>
<dbReference type="GO" id="GO:0016787">
    <property type="term" value="F:hydrolase activity"/>
    <property type="evidence" value="ECO:0007669"/>
    <property type="project" value="UniProtKB-KW"/>
</dbReference>
<dbReference type="Gene3D" id="3.40.50.1820">
    <property type="entry name" value="alpha/beta hydrolase"/>
    <property type="match status" value="1"/>
</dbReference>
<accession>A0A848G492</accession>
<evidence type="ECO:0000259" key="3">
    <source>
        <dbReference type="Pfam" id="PF00561"/>
    </source>
</evidence>
<dbReference type="PANTHER" id="PTHR43798:SF14">
    <property type="entry name" value="SERINE HYDROLASE-LIKE PROTEIN DDB_G0286239"/>
    <property type="match status" value="1"/>
</dbReference>
<evidence type="ECO:0000313" key="4">
    <source>
        <dbReference type="EMBL" id="NML26022.1"/>
    </source>
</evidence>
<dbReference type="SUPFAM" id="SSF53474">
    <property type="entry name" value="alpha/beta-Hydrolases"/>
    <property type="match status" value="1"/>
</dbReference>
<protein>
    <submittedName>
        <fullName evidence="4">Alpha/beta hydrolase</fullName>
    </submittedName>
</protein>
<dbReference type="AlphaFoldDB" id="A0A848G492"/>
<dbReference type="PANTHER" id="PTHR43798">
    <property type="entry name" value="MONOACYLGLYCEROL LIPASE"/>
    <property type="match status" value="1"/>
</dbReference>
<reference evidence="4 5" key="1">
    <citation type="submission" date="2020-04" db="EMBL/GenBank/DDBJ databases">
        <title>Zoogloea sp. G-4-1-14 isolated from soil.</title>
        <authorList>
            <person name="Dahal R.H."/>
        </authorList>
    </citation>
    <scope>NUCLEOTIDE SEQUENCE [LARGE SCALE GENOMIC DNA]</scope>
    <source>
        <strain evidence="4 5">G-4-1-14</strain>
    </source>
</reference>
<feature type="domain" description="AB hydrolase-1" evidence="3">
    <location>
        <begin position="28"/>
        <end position="274"/>
    </location>
</feature>
<dbReference type="InterPro" id="IPR000073">
    <property type="entry name" value="AB_hydrolase_1"/>
</dbReference>
<dbReference type="PRINTS" id="PR00111">
    <property type="entry name" value="ABHYDROLASE"/>
</dbReference>
<dbReference type="Pfam" id="PF00561">
    <property type="entry name" value="Abhydrolase_1"/>
    <property type="match status" value="1"/>
</dbReference>
<sequence>MRDTGTSETLKIRGLDYHVRHWGPRDAPLVFCLHGWMDASPTFQFMVEALQHPWHIVAPDWRGYGGSEWLNRPYWFPDYYADLDALVRHYSPDAPARLVGHSMGGNIASVYAAIRPERVERLAILDFLGLVQDPAVDAPAQLAKWMDGIDHPPHLRSYPDHDALARRLQAGNPRLPADKAAFLARALSQPTPDGGVKMAFDPWHRQASPHLYRIEDVMAMWNRIVAPVLIVAADDGFIHERFHDDQAEYQRRLASFRTARVHTLEDAGHNLQHDCPERLAALLEAFLLDQSPT</sequence>
<proteinExistence type="inferred from homology"/>
<evidence type="ECO:0000256" key="1">
    <source>
        <dbReference type="ARBA" id="ARBA00008645"/>
    </source>
</evidence>
<comment type="caution">
    <text evidence="4">The sequence shown here is derived from an EMBL/GenBank/DDBJ whole genome shotgun (WGS) entry which is preliminary data.</text>
</comment>
<dbReference type="GO" id="GO:0016020">
    <property type="term" value="C:membrane"/>
    <property type="evidence" value="ECO:0007669"/>
    <property type="project" value="TreeGrafter"/>
</dbReference>
<keyword evidence="5" id="KW-1185">Reference proteome</keyword>
<dbReference type="RefSeq" id="WP_169145570.1">
    <property type="nucleotide sequence ID" value="NZ_JABBGA010000006.1"/>
</dbReference>
<dbReference type="EMBL" id="JABBGA010000006">
    <property type="protein sequence ID" value="NML26022.1"/>
    <property type="molecule type" value="Genomic_DNA"/>
</dbReference>
<evidence type="ECO:0000256" key="2">
    <source>
        <dbReference type="ARBA" id="ARBA00022801"/>
    </source>
</evidence>
<dbReference type="Proteomes" id="UP000580043">
    <property type="component" value="Unassembled WGS sequence"/>
</dbReference>
<name>A0A848G492_9RHOO</name>
<organism evidence="4 5">
    <name type="scientific">Zoogloea dura</name>
    <dbReference type="NCBI Taxonomy" id="2728840"/>
    <lineage>
        <taxon>Bacteria</taxon>
        <taxon>Pseudomonadati</taxon>
        <taxon>Pseudomonadota</taxon>
        <taxon>Betaproteobacteria</taxon>
        <taxon>Rhodocyclales</taxon>
        <taxon>Zoogloeaceae</taxon>
        <taxon>Zoogloea</taxon>
    </lineage>
</organism>
<dbReference type="InterPro" id="IPR029058">
    <property type="entry name" value="AB_hydrolase_fold"/>
</dbReference>
<gene>
    <name evidence="4" type="ORF">HHL15_09730</name>
</gene>